<dbReference type="CDD" id="cd02540">
    <property type="entry name" value="GT2_GlmU_N_bac"/>
    <property type="match status" value="1"/>
</dbReference>
<feature type="binding site" evidence="17">
    <location>
        <position position="78"/>
    </location>
    <ligand>
        <name>UDP-N-acetyl-alpha-D-glucosamine</name>
        <dbReference type="ChEBI" id="CHEBI:57705"/>
    </ligand>
</feature>
<dbReference type="Gene3D" id="2.160.10.10">
    <property type="entry name" value="Hexapeptide repeat proteins"/>
    <property type="match status" value="1"/>
</dbReference>
<feature type="domain" description="MobA-like NTP transferase" evidence="18">
    <location>
        <begin position="9"/>
        <end position="136"/>
    </location>
</feature>
<evidence type="ECO:0000313" key="19">
    <source>
        <dbReference type="EMBL" id="MFC4242027.1"/>
    </source>
</evidence>
<evidence type="ECO:0000256" key="3">
    <source>
        <dbReference type="ARBA" id="ARBA00022490"/>
    </source>
</evidence>
<reference evidence="20" key="1">
    <citation type="journal article" date="2019" name="Int. J. Syst. Evol. Microbiol.">
        <title>The Global Catalogue of Microorganisms (GCM) 10K type strain sequencing project: providing services to taxonomists for standard genome sequencing and annotation.</title>
        <authorList>
            <consortium name="The Broad Institute Genomics Platform"/>
            <consortium name="The Broad Institute Genome Sequencing Center for Infectious Disease"/>
            <person name="Wu L."/>
            <person name="Ma J."/>
        </authorList>
    </citation>
    <scope>NUCLEOTIDE SEQUENCE [LARGE SCALE GENOMIC DNA]</scope>
    <source>
        <strain evidence="20">CGMCC 1.10363</strain>
    </source>
</reference>
<keyword evidence="9 17" id="KW-0133">Cell shape</keyword>
<feature type="binding site" evidence="17">
    <location>
        <position position="429"/>
    </location>
    <ligand>
        <name>acetyl-CoA</name>
        <dbReference type="ChEBI" id="CHEBI:57288"/>
    </ligand>
</feature>
<evidence type="ECO:0000256" key="6">
    <source>
        <dbReference type="ARBA" id="ARBA00022723"/>
    </source>
</evidence>
<dbReference type="PANTHER" id="PTHR43584:SF3">
    <property type="entry name" value="BIFUNCTIONAL PROTEIN GLMU"/>
    <property type="match status" value="1"/>
</dbReference>
<comment type="caution">
    <text evidence="17">Lacks conserved residue(s) required for the propagation of feature annotation.</text>
</comment>
<gene>
    <name evidence="17 19" type="primary">glmU</name>
    <name evidence="19" type="ORF">ACFOYW_01470</name>
</gene>
<dbReference type="InterPro" id="IPR050065">
    <property type="entry name" value="GlmU-like"/>
</dbReference>
<dbReference type="EC" id="2.7.7.23" evidence="17"/>
<feature type="binding site" evidence="17">
    <location>
        <position position="339"/>
    </location>
    <ligand>
        <name>UDP-N-acetyl-alpha-D-glucosamine</name>
        <dbReference type="ChEBI" id="CHEBI:57705"/>
    </ligand>
</feature>
<evidence type="ECO:0000256" key="9">
    <source>
        <dbReference type="ARBA" id="ARBA00022960"/>
    </source>
</evidence>
<keyword evidence="13 17" id="KW-0961">Cell wall biogenesis/degradation</keyword>
<comment type="similarity">
    <text evidence="2 17">In the N-terminal section; belongs to the N-acetylglucosamine-1-phosphate uridyltransferase family.</text>
</comment>
<name>A0ABV8Q249_9MICO</name>
<evidence type="ECO:0000256" key="8">
    <source>
        <dbReference type="ARBA" id="ARBA00022842"/>
    </source>
</evidence>
<evidence type="ECO:0000313" key="20">
    <source>
        <dbReference type="Proteomes" id="UP001595900"/>
    </source>
</evidence>
<dbReference type="RefSeq" id="WP_390226805.1">
    <property type="nucleotide sequence ID" value="NZ_JBHSCN010000002.1"/>
</dbReference>
<dbReference type="InterPro" id="IPR025877">
    <property type="entry name" value="MobA-like_NTP_Trfase"/>
</dbReference>
<comment type="pathway">
    <text evidence="17">Bacterial outer membrane biogenesis; LPS lipid A biosynthesis.</text>
</comment>
<feature type="binding site" evidence="17">
    <location>
        <position position="234"/>
    </location>
    <ligand>
        <name>Mg(2+)</name>
        <dbReference type="ChEBI" id="CHEBI:18420"/>
    </ligand>
</feature>
<keyword evidence="5 17" id="KW-0548">Nucleotidyltransferase</keyword>
<keyword evidence="6 17" id="KW-0479">Metal-binding</keyword>
<dbReference type="HAMAP" id="MF_01631">
    <property type="entry name" value="GlmU"/>
    <property type="match status" value="1"/>
</dbReference>
<feature type="binding site" evidence="17">
    <location>
        <begin position="83"/>
        <end position="84"/>
    </location>
    <ligand>
        <name>UDP-N-acetyl-alpha-D-glucosamine</name>
        <dbReference type="ChEBI" id="CHEBI:57705"/>
    </ligand>
</feature>
<evidence type="ECO:0000259" key="18">
    <source>
        <dbReference type="Pfam" id="PF12804"/>
    </source>
</evidence>
<dbReference type="SUPFAM" id="SSF51161">
    <property type="entry name" value="Trimeric LpxA-like enzymes"/>
    <property type="match status" value="1"/>
</dbReference>
<feature type="binding site" evidence="17">
    <location>
        <position position="25"/>
    </location>
    <ligand>
        <name>UDP-N-acetyl-alpha-D-glucosamine</name>
        <dbReference type="ChEBI" id="CHEBI:57705"/>
    </ligand>
</feature>
<proteinExistence type="inferred from homology"/>
<keyword evidence="3 17" id="KW-0963">Cytoplasm</keyword>
<evidence type="ECO:0000256" key="14">
    <source>
        <dbReference type="ARBA" id="ARBA00048247"/>
    </source>
</evidence>
<dbReference type="Proteomes" id="UP001595900">
    <property type="component" value="Unassembled WGS sequence"/>
</dbReference>
<feature type="binding site" evidence="17">
    <location>
        <position position="234"/>
    </location>
    <ligand>
        <name>UDP-N-acetyl-alpha-D-glucosamine</name>
        <dbReference type="ChEBI" id="CHEBI:57705"/>
    </ligand>
</feature>
<dbReference type="NCBIfam" id="NF010932">
    <property type="entry name" value="PRK14352.1"/>
    <property type="match status" value="1"/>
</dbReference>
<evidence type="ECO:0000256" key="2">
    <source>
        <dbReference type="ARBA" id="ARBA00007947"/>
    </source>
</evidence>
<feature type="binding site" evidence="17">
    <location>
        <position position="386"/>
    </location>
    <ligand>
        <name>acetyl-CoA</name>
        <dbReference type="ChEBI" id="CHEBI:57288"/>
    </ligand>
</feature>
<keyword evidence="20" id="KW-1185">Reference proteome</keyword>
<evidence type="ECO:0000256" key="5">
    <source>
        <dbReference type="ARBA" id="ARBA00022695"/>
    </source>
</evidence>
<dbReference type="GO" id="GO:0003977">
    <property type="term" value="F:UDP-N-acetylglucosamine diphosphorylase activity"/>
    <property type="evidence" value="ECO:0007669"/>
    <property type="project" value="UniProtKB-EC"/>
</dbReference>
<evidence type="ECO:0000256" key="17">
    <source>
        <dbReference type="HAMAP-Rule" id="MF_01631"/>
    </source>
</evidence>
<dbReference type="PANTHER" id="PTHR43584">
    <property type="entry name" value="NUCLEOTIDYL TRANSFERASE"/>
    <property type="match status" value="1"/>
</dbReference>
<evidence type="ECO:0000256" key="11">
    <source>
        <dbReference type="ARBA" id="ARBA00023268"/>
    </source>
</evidence>
<evidence type="ECO:0000256" key="1">
    <source>
        <dbReference type="ARBA" id="ARBA00007707"/>
    </source>
</evidence>
<comment type="catalytic activity">
    <reaction evidence="15 17">
        <text>N-acetyl-alpha-D-glucosamine 1-phosphate + UTP + H(+) = UDP-N-acetyl-alpha-D-glucosamine + diphosphate</text>
        <dbReference type="Rhea" id="RHEA:13509"/>
        <dbReference type="ChEBI" id="CHEBI:15378"/>
        <dbReference type="ChEBI" id="CHEBI:33019"/>
        <dbReference type="ChEBI" id="CHEBI:46398"/>
        <dbReference type="ChEBI" id="CHEBI:57705"/>
        <dbReference type="ChEBI" id="CHEBI:57776"/>
        <dbReference type="EC" id="2.7.7.23"/>
    </reaction>
</comment>
<evidence type="ECO:0000256" key="16">
    <source>
        <dbReference type="ARBA" id="ARBA00049628"/>
    </source>
</evidence>
<comment type="pathway">
    <text evidence="17">Nucleotide-sugar biosynthesis; UDP-N-acetyl-alpha-D-glucosamine biosynthesis; UDP-N-acetyl-alpha-D-glucosamine from N-acetyl-alpha-D-glucosamine 1-phosphate: step 1/1.</text>
</comment>
<comment type="subcellular location">
    <subcellularLocation>
        <location evidence="17">Cytoplasm</location>
    </subcellularLocation>
</comment>
<dbReference type="InterPro" id="IPR005882">
    <property type="entry name" value="Bifunctional_GlmU"/>
</dbReference>
<feature type="binding site" evidence="17">
    <location>
        <begin position="11"/>
        <end position="14"/>
    </location>
    <ligand>
        <name>UDP-N-acetyl-alpha-D-glucosamine</name>
        <dbReference type="ChEBI" id="CHEBI:57705"/>
    </ligand>
</feature>
<comment type="pathway">
    <text evidence="17">Nucleotide-sugar biosynthesis; UDP-N-acetyl-alpha-D-glucosamine biosynthesis; N-acetyl-alpha-D-glucosamine 1-phosphate from alpha-D-glucosamine 6-phosphate (route II): step 2/2.</text>
</comment>
<dbReference type="InterPro" id="IPR011004">
    <property type="entry name" value="Trimer_LpxA-like_sf"/>
</dbReference>
<evidence type="ECO:0000256" key="10">
    <source>
        <dbReference type="ARBA" id="ARBA00022984"/>
    </source>
</evidence>
<feature type="binding site" evidence="17">
    <location>
        <position position="176"/>
    </location>
    <ligand>
        <name>UDP-N-acetyl-alpha-D-glucosamine</name>
        <dbReference type="ChEBI" id="CHEBI:57705"/>
    </ligand>
</feature>
<feature type="binding site" evidence="17">
    <location>
        <position position="357"/>
    </location>
    <ligand>
        <name>UDP-N-acetyl-alpha-D-glucosamine</name>
        <dbReference type="ChEBI" id="CHEBI:57705"/>
    </ligand>
</feature>
<comment type="cofactor">
    <cofactor evidence="17">
        <name>Mg(2+)</name>
        <dbReference type="ChEBI" id="CHEBI:18420"/>
    </cofactor>
    <text evidence="17">Binds 1 Mg(2+) ion per subunit.</text>
</comment>
<comment type="similarity">
    <text evidence="1 17">In the C-terminal section; belongs to the transferase hexapeptide repeat family.</text>
</comment>
<dbReference type="Gene3D" id="3.90.550.10">
    <property type="entry name" value="Spore Coat Polysaccharide Biosynthesis Protein SpsA, Chain A"/>
    <property type="match status" value="1"/>
</dbReference>
<feature type="region of interest" description="Pyrophosphorylase" evidence="17">
    <location>
        <begin position="1"/>
        <end position="236"/>
    </location>
</feature>
<feature type="binding site" evidence="17">
    <location>
        <position position="372"/>
    </location>
    <ligand>
        <name>UDP-N-acetyl-alpha-D-glucosamine</name>
        <dbReference type="ChEBI" id="CHEBI:57705"/>
    </ligand>
</feature>
<evidence type="ECO:0000256" key="7">
    <source>
        <dbReference type="ARBA" id="ARBA00022737"/>
    </source>
</evidence>
<dbReference type="EC" id="2.3.1.157" evidence="17"/>
<comment type="function">
    <text evidence="16 17">Catalyzes the last two sequential reactions in the de novo biosynthetic pathway for UDP-N-acetylglucosamine (UDP-GlcNAc). The C-terminal domain catalyzes the transfer of acetyl group from acetyl coenzyme A to glucosamine-1-phosphate (GlcN-1-P) to produce N-acetylglucosamine-1-phosphate (GlcNAc-1-P), which is converted into UDP-GlcNAc by the transfer of uridine 5-monophosphate (from uridine 5-triphosphate), a reaction catalyzed by the N-terminal domain.</text>
</comment>
<dbReference type="InterPro" id="IPR029044">
    <property type="entry name" value="Nucleotide-diphossugar_trans"/>
</dbReference>
<keyword evidence="8 17" id="KW-0460">Magnesium</keyword>
<keyword evidence="7 17" id="KW-0677">Repeat</keyword>
<keyword evidence="4 17" id="KW-0808">Transferase</keyword>
<keyword evidence="11 17" id="KW-0511">Multifunctional enzyme</keyword>
<feature type="region of interest" description="N-acetyltransferase" evidence="17">
    <location>
        <begin position="258"/>
        <end position="480"/>
    </location>
</feature>
<feature type="binding site" evidence="17">
    <location>
        <position position="146"/>
    </location>
    <ligand>
        <name>UDP-N-acetyl-alpha-D-glucosamine</name>
        <dbReference type="ChEBI" id="CHEBI:57705"/>
    </ligand>
</feature>
<comment type="subunit">
    <text evidence="17">Homotrimer.</text>
</comment>
<dbReference type="Pfam" id="PF12804">
    <property type="entry name" value="NTP_transf_3"/>
    <property type="match status" value="1"/>
</dbReference>
<sequence length="480" mass="49160">MTDSSLAIVVLAAGQGTRMKSATPKVLHELAGVPLLGHVLNTARALDAAHLLVVVRHEREQVASAVAALAESAVLVEQDEVPGTGRAVELAVDALPADFVGDVLILSGDVPLLDAATLHELVAEHRRADASGTLLSTVVADPSGYGRIVRGGEGQLVRIVEHKDASPVERAIDEINSGVYVFGVNALRDKLAHLTTANSQGEKYLPDVIAALHDAGMDVSAVPTPDSWKVEGINDRAQLSEAAARLNALIVRGWQLAGVTVQDPATTWIDLAVKLEADVTVLPNTQLKGATVVAAGAVVGPDTTLVDTEVGAGATVRRTDATLAVIGAQASVGPFSFLRPGTEIGADGKVGAFVETKNARIGDRAKVPHLSYIGDAEIGPDANIGAGGITANYDGVDKHRTVIGAGVKAGAHNVFVAPVRIGAGAYTGAGATIRNDVPPGALALNVTPQRNLGGWVHTNRPGSAADLAAQEATGSAEAQV</sequence>
<accession>A0ABV8Q249</accession>
<dbReference type="NCBIfam" id="TIGR01173">
    <property type="entry name" value="glmU"/>
    <property type="match status" value="1"/>
</dbReference>
<evidence type="ECO:0000256" key="12">
    <source>
        <dbReference type="ARBA" id="ARBA00023315"/>
    </source>
</evidence>
<feature type="region of interest" description="Linker" evidence="17">
    <location>
        <begin position="237"/>
        <end position="257"/>
    </location>
</feature>
<comment type="caution">
    <text evidence="19">The sequence shown here is derived from an EMBL/GenBank/DDBJ whole genome shotgun (WGS) entry which is preliminary data.</text>
</comment>
<feature type="binding site" evidence="17">
    <location>
        <begin position="392"/>
        <end position="393"/>
    </location>
    <ligand>
        <name>acetyl-CoA</name>
        <dbReference type="ChEBI" id="CHEBI:57288"/>
    </ligand>
</feature>
<evidence type="ECO:0000256" key="13">
    <source>
        <dbReference type="ARBA" id="ARBA00023316"/>
    </source>
</evidence>
<protein>
    <recommendedName>
        <fullName evidence="17">Bifunctional protein GlmU</fullName>
    </recommendedName>
    <domain>
        <recommendedName>
            <fullName evidence="17">UDP-N-acetylglucosamine pyrophosphorylase</fullName>
            <ecNumber evidence="17">2.7.7.23</ecNumber>
        </recommendedName>
        <alternativeName>
            <fullName evidence="17">N-acetylglucosamine-1-phosphate uridyltransferase</fullName>
        </alternativeName>
    </domain>
    <domain>
        <recommendedName>
            <fullName evidence="17">Glucosamine-1-phosphate N-acetyltransferase</fullName>
            <ecNumber evidence="17">2.3.1.157</ecNumber>
        </recommendedName>
    </domain>
</protein>
<organism evidence="19 20">
    <name type="scientific">Gryllotalpicola reticulitermitis</name>
    <dbReference type="NCBI Taxonomy" id="1184153"/>
    <lineage>
        <taxon>Bacteria</taxon>
        <taxon>Bacillati</taxon>
        <taxon>Actinomycetota</taxon>
        <taxon>Actinomycetes</taxon>
        <taxon>Micrococcales</taxon>
        <taxon>Microbacteriaceae</taxon>
        <taxon>Gryllotalpicola</taxon>
    </lineage>
</organism>
<evidence type="ECO:0000256" key="4">
    <source>
        <dbReference type="ARBA" id="ARBA00022679"/>
    </source>
</evidence>
<dbReference type="EMBL" id="JBHSCN010000002">
    <property type="protein sequence ID" value="MFC4242027.1"/>
    <property type="molecule type" value="Genomic_DNA"/>
</dbReference>
<evidence type="ECO:0000256" key="15">
    <source>
        <dbReference type="ARBA" id="ARBA00048493"/>
    </source>
</evidence>
<keyword evidence="10 17" id="KW-0573">Peptidoglycan synthesis</keyword>
<comment type="catalytic activity">
    <reaction evidence="14 17">
        <text>alpha-D-glucosamine 1-phosphate + acetyl-CoA = N-acetyl-alpha-D-glucosamine 1-phosphate + CoA + H(+)</text>
        <dbReference type="Rhea" id="RHEA:13725"/>
        <dbReference type="ChEBI" id="CHEBI:15378"/>
        <dbReference type="ChEBI" id="CHEBI:57287"/>
        <dbReference type="ChEBI" id="CHEBI:57288"/>
        <dbReference type="ChEBI" id="CHEBI:57776"/>
        <dbReference type="ChEBI" id="CHEBI:58516"/>
        <dbReference type="EC" id="2.3.1.157"/>
    </reaction>
</comment>
<feature type="binding site" evidence="17">
    <location>
        <position position="383"/>
    </location>
    <ligand>
        <name>UDP-N-acetyl-alpha-D-glucosamine</name>
        <dbReference type="ChEBI" id="CHEBI:57705"/>
    </ligand>
</feature>
<feature type="binding site" evidence="17">
    <location>
        <position position="109"/>
    </location>
    <ligand>
        <name>Mg(2+)</name>
        <dbReference type="ChEBI" id="CHEBI:18420"/>
    </ligand>
</feature>
<feature type="binding site" evidence="17">
    <location>
        <begin position="107"/>
        <end position="109"/>
    </location>
    <ligand>
        <name>UDP-N-acetyl-alpha-D-glucosamine</name>
        <dbReference type="ChEBI" id="CHEBI:57705"/>
    </ligand>
</feature>
<dbReference type="SUPFAM" id="SSF53448">
    <property type="entry name" value="Nucleotide-diphospho-sugar transferases"/>
    <property type="match status" value="1"/>
</dbReference>
<feature type="binding site" evidence="17">
    <location>
        <position position="161"/>
    </location>
    <ligand>
        <name>UDP-N-acetyl-alpha-D-glucosamine</name>
        <dbReference type="ChEBI" id="CHEBI:57705"/>
    </ligand>
</feature>
<feature type="active site" description="Proton acceptor" evidence="17">
    <location>
        <position position="369"/>
    </location>
</feature>
<keyword evidence="12 17" id="KW-0012">Acyltransferase</keyword>